<dbReference type="AlphaFoldDB" id="A0A109LLU8"/>
<dbReference type="EMBL" id="LCYA01000014">
    <property type="protein sequence ID" value="KWV89791.1"/>
    <property type="molecule type" value="Genomic_DNA"/>
</dbReference>
<protein>
    <submittedName>
        <fullName evidence="1">Uncharacterized protein</fullName>
    </submittedName>
</protein>
<evidence type="ECO:0000313" key="2">
    <source>
        <dbReference type="Proteomes" id="UP000061348"/>
    </source>
</evidence>
<evidence type="ECO:0000313" key="1">
    <source>
        <dbReference type="EMBL" id="KWV89791.1"/>
    </source>
</evidence>
<reference evidence="1 2" key="1">
    <citation type="submission" date="2015-05" db="EMBL/GenBank/DDBJ databases">
        <title>A genomic and transcriptomic approach to investigate the blue pigment phenotype in Pseudomonas fluorescens.</title>
        <authorList>
            <person name="Andreani N.A."/>
            <person name="Cardazzo B."/>
        </authorList>
    </citation>
    <scope>NUCLEOTIDE SEQUENCE [LARGE SCALE GENOMIC DNA]</scope>
    <source>
        <strain evidence="1 2">Ps_22</strain>
    </source>
</reference>
<accession>A0A109LLU8</accession>
<name>A0A109LLU8_PSEFL</name>
<dbReference type="Proteomes" id="UP000061348">
    <property type="component" value="Unassembled WGS sequence"/>
</dbReference>
<organism evidence="1 2">
    <name type="scientific">Pseudomonas fluorescens</name>
    <dbReference type="NCBI Taxonomy" id="294"/>
    <lineage>
        <taxon>Bacteria</taxon>
        <taxon>Pseudomonadati</taxon>
        <taxon>Pseudomonadota</taxon>
        <taxon>Gammaproteobacteria</taxon>
        <taxon>Pseudomonadales</taxon>
        <taxon>Pseudomonadaceae</taxon>
        <taxon>Pseudomonas</taxon>
    </lineage>
</organism>
<proteinExistence type="predicted"/>
<gene>
    <name evidence="1" type="ORF">PFLmoz3_00536</name>
</gene>
<comment type="caution">
    <text evidence="1">The sequence shown here is derived from an EMBL/GenBank/DDBJ whole genome shotgun (WGS) entry which is preliminary data.</text>
</comment>
<sequence>MQHQAKAEELALLTVIAGLPVTKILGGAVAADQVLLLLPLDHLHWERKATALGHSQGLPVLFFVEPFLGAAAVAQLGGSPPVVERGG</sequence>